<sequence>MAISFHVYSYTPADDGSNMTKECTQQRKAWRRHIGEVNKVKPVSLQLPQGALKFGDVKATRLTANDDMLPYKENISPSLGQRGLV</sequence>
<dbReference type="Proteomes" id="UP001233172">
    <property type="component" value="Unassembled WGS sequence"/>
</dbReference>
<dbReference type="AlphaFoldDB" id="A0AAD8BBU1"/>
<proteinExistence type="predicted"/>
<accession>A0AAD8BBU1</accession>
<organism evidence="1 2">
    <name type="scientific">Biomphalaria pfeifferi</name>
    <name type="common">Bloodfluke planorb</name>
    <name type="synonym">Freshwater snail</name>
    <dbReference type="NCBI Taxonomy" id="112525"/>
    <lineage>
        <taxon>Eukaryota</taxon>
        <taxon>Metazoa</taxon>
        <taxon>Spiralia</taxon>
        <taxon>Lophotrochozoa</taxon>
        <taxon>Mollusca</taxon>
        <taxon>Gastropoda</taxon>
        <taxon>Heterobranchia</taxon>
        <taxon>Euthyneura</taxon>
        <taxon>Panpulmonata</taxon>
        <taxon>Hygrophila</taxon>
        <taxon>Lymnaeoidea</taxon>
        <taxon>Planorbidae</taxon>
        <taxon>Biomphalaria</taxon>
    </lineage>
</organism>
<evidence type="ECO:0000313" key="2">
    <source>
        <dbReference type="Proteomes" id="UP001233172"/>
    </source>
</evidence>
<protein>
    <submittedName>
        <fullName evidence="1">Uncharacterized protein</fullName>
    </submittedName>
</protein>
<dbReference type="EMBL" id="JASAOG010000100">
    <property type="protein sequence ID" value="KAK0051792.1"/>
    <property type="molecule type" value="Genomic_DNA"/>
</dbReference>
<keyword evidence="2" id="KW-1185">Reference proteome</keyword>
<evidence type="ECO:0000313" key="1">
    <source>
        <dbReference type="EMBL" id="KAK0051792.1"/>
    </source>
</evidence>
<comment type="caution">
    <text evidence="1">The sequence shown here is derived from an EMBL/GenBank/DDBJ whole genome shotgun (WGS) entry which is preliminary data.</text>
</comment>
<reference evidence="1" key="2">
    <citation type="submission" date="2023-04" db="EMBL/GenBank/DDBJ databases">
        <authorList>
            <person name="Bu L."/>
            <person name="Lu L."/>
            <person name="Laidemitt M.R."/>
            <person name="Zhang S.M."/>
            <person name="Mutuku M."/>
            <person name="Mkoji G."/>
            <person name="Steinauer M."/>
            <person name="Loker E.S."/>
        </authorList>
    </citation>
    <scope>NUCLEOTIDE SEQUENCE</scope>
    <source>
        <strain evidence="1">KasaAsao</strain>
        <tissue evidence="1">Whole Snail</tissue>
    </source>
</reference>
<gene>
    <name evidence="1" type="ORF">Bpfe_018799</name>
</gene>
<reference evidence="1" key="1">
    <citation type="journal article" date="2023" name="PLoS Negl. Trop. Dis.">
        <title>A genome sequence for Biomphalaria pfeifferi, the major vector snail for the human-infecting parasite Schistosoma mansoni.</title>
        <authorList>
            <person name="Bu L."/>
            <person name="Lu L."/>
            <person name="Laidemitt M.R."/>
            <person name="Zhang S.M."/>
            <person name="Mutuku M."/>
            <person name="Mkoji G."/>
            <person name="Steinauer M."/>
            <person name="Loker E.S."/>
        </authorList>
    </citation>
    <scope>NUCLEOTIDE SEQUENCE</scope>
    <source>
        <strain evidence="1">KasaAsao</strain>
    </source>
</reference>
<name>A0AAD8BBU1_BIOPF</name>